<evidence type="ECO:0000313" key="9">
    <source>
        <dbReference type="Proteomes" id="UP001151532"/>
    </source>
</evidence>
<comment type="caution">
    <text evidence="8">The sequence shown here is derived from an EMBL/GenBank/DDBJ whole genome shotgun (WGS) entry which is preliminary data.</text>
</comment>
<evidence type="ECO:0000259" key="7">
    <source>
        <dbReference type="Pfam" id="PF09335"/>
    </source>
</evidence>
<keyword evidence="2" id="KW-1003">Cell membrane</keyword>
<keyword evidence="9" id="KW-1185">Reference proteome</keyword>
<evidence type="ECO:0000256" key="5">
    <source>
        <dbReference type="ARBA" id="ARBA00023136"/>
    </source>
</evidence>
<keyword evidence="4 6" id="KW-1133">Transmembrane helix</keyword>
<dbReference type="PANTHER" id="PTHR12677:SF24">
    <property type="entry name" value="OS07G0655900 PROTEIN"/>
    <property type="match status" value="1"/>
</dbReference>
<gene>
    <name evidence="8" type="ORF">OIU79_007433</name>
</gene>
<evidence type="ECO:0000256" key="3">
    <source>
        <dbReference type="ARBA" id="ARBA00022692"/>
    </source>
</evidence>
<dbReference type="OrthoDB" id="840843at2759"/>
<evidence type="ECO:0000256" key="1">
    <source>
        <dbReference type="ARBA" id="ARBA00004651"/>
    </source>
</evidence>
<keyword evidence="3 6" id="KW-0812">Transmembrane</keyword>
<dbReference type="InterPro" id="IPR015414">
    <property type="entry name" value="TMEM64"/>
</dbReference>
<reference evidence="8" key="2">
    <citation type="journal article" date="2023" name="Int. J. Mol. Sci.">
        <title>De Novo Assembly and Annotation of 11 Diverse Shrub Willow (Salix) Genomes Reveals Novel Gene Organization in Sex-Linked Regions.</title>
        <authorList>
            <person name="Hyden B."/>
            <person name="Feng K."/>
            <person name="Yates T.B."/>
            <person name="Jawdy S."/>
            <person name="Cereghino C."/>
            <person name="Smart L.B."/>
            <person name="Muchero W."/>
        </authorList>
    </citation>
    <scope>NUCLEOTIDE SEQUENCE</scope>
    <source>
        <tissue evidence="8">Shoot tip</tissue>
    </source>
</reference>
<name>A0A9Q0TXV5_SALPP</name>
<dbReference type="InterPro" id="IPR032816">
    <property type="entry name" value="VTT_dom"/>
</dbReference>
<organism evidence="8 9">
    <name type="scientific">Salix purpurea</name>
    <name type="common">Purple osier willow</name>
    <dbReference type="NCBI Taxonomy" id="77065"/>
    <lineage>
        <taxon>Eukaryota</taxon>
        <taxon>Viridiplantae</taxon>
        <taxon>Streptophyta</taxon>
        <taxon>Embryophyta</taxon>
        <taxon>Tracheophyta</taxon>
        <taxon>Spermatophyta</taxon>
        <taxon>Magnoliopsida</taxon>
        <taxon>eudicotyledons</taxon>
        <taxon>Gunneridae</taxon>
        <taxon>Pentapetalae</taxon>
        <taxon>rosids</taxon>
        <taxon>fabids</taxon>
        <taxon>Malpighiales</taxon>
        <taxon>Salicaceae</taxon>
        <taxon>Saliceae</taxon>
        <taxon>Salix</taxon>
    </lineage>
</organism>
<feature type="domain" description="VTT" evidence="7">
    <location>
        <begin position="66"/>
        <end position="184"/>
    </location>
</feature>
<keyword evidence="5 6" id="KW-0472">Membrane</keyword>
<feature type="transmembrane region" description="Helical" evidence="6">
    <location>
        <begin position="166"/>
        <end position="184"/>
    </location>
</feature>
<evidence type="ECO:0000256" key="2">
    <source>
        <dbReference type="ARBA" id="ARBA00022475"/>
    </source>
</evidence>
<feature type="transmembrane region" description="Helical" evidence="6">
    <location>
        <begin position="132"/>
        <end position="154"/>
    </location>
</feature>
<dbReference type="Proteomes" id="UP001151532">
    <property type="component" value="Chromosome 10"/>
</dbReference>
<reference evidence="8" key="1">
    <citation type="submission" date="2022-11" db="EMBL/GenBank/DDBJ databases">
        <authorList>
            <person name="Hyden B.L."/>
            <person name="Feng K."/>
            <person name="Yates T."/>
            <person name="Jawdy S."/>
            <person name="Smart L.B."/>
            <person name="Muchero W."/>
        </authorList>
    </citation>
    <scope>NUCLEOTIDE SEQUENCE</scope>
    <source>
        <tissue evidence="8">Shoot tip</tissue>
    </source>
</reference>
<dbReference type="Pfam" id="PF09335">
    <property type="entry name" value="VTT_dom"/>
    <property type="match status" value="1"/>
</dbReference>
<feature type="transmembrane region" description="Helical" evidence="6">
    <location>
        <begin position="52"/>
        <end position="78"/>
    </location>
</feature>
<dbReference type="GO" id="GO:0005886">
    <property type="term" value="C:plasma membrane"/>
    <property type="evidence" value="ECO:0007669"/>
    <property type="project" value="UniProtKB-SubCell"/>
</dbReference>
<protein>
    <recommendedName>
        <fullName evidence="7">VTT domain-containing protein</fullName>
    </recommendedName>
</protein>
<evidence type="ECO:0000313" key="8">
    <source>
        <dbReference type="EMBL" id="KAJ6719797.1"/>
    </source>
</evidence>
<dbReference type="PANTHER" id="PTHR12677">
    <property type="entry name" value="GOLGI APPARATUS MEMBRANE PROTEIN TVP38-RELATED"/>
    <property type="match status" value="1"/>
</dbReference>
<dbReference type="EMBL" id="JAPFFK010000014">
    <property type="protein sequence ID" value="KAJ6719797.1"/>
    <property type="molecule type" value="Genomic_DNA"/>
</dbReference>
<evidence type="ECO:0000256" key="4">
    <source>
        <dbReference type="ARBA" id="ARBA00022989"/>
    </source>
</evidence>
<comment type="subcellular location">
    <subcellularLocation>
        <location evidence="1">Cell membrane</location>
        <topology evidence="1">Multi-pass membrane protein</topology>
    </subcellularLocation>
</comment>
<dbReference type="AlphaFoldDB" id="A0A9Q0TXV5"/>
<evidence type="ECO:0000256" key="6">
    <source>
        <dbReference type="SAM" id="Phobius"/>
    </source>
</evidence>
<feature type="transmembrane region" description="Helical" evidence="6">
    <location>
        <begin position="12"/>
        <end position="31"/>
    </location>
</feature>
<proteinExistence type="predicted"/>
<accession>A0A9Q0TXV5</accession>
<sequence length="222" mass="24199">MASFTWGSLVRITFFLLLIAAVVFGFFTLPVEKILKDFLLWVQQDLGPWGPLVLTIAYIPLTVLAVPASVLTLGGGYLFGLPVGFVADSIGATVGSGAAFLLGRTIGRSFVVSKLKDYPKFRSVAIATQKSGFKIVLLLRLVPLLPFNMLNYLLSVTPVPIGEYMLASWIGMMPITLAFVYIGTTLKDLSDVTHGWSEFSTTRWVFIISGPSFICGSNLLCY</sequence>